<comment type="subcellular location">
    <subcellularLocation>
        <location evidence="1">Cell membrane</location>
        <topology evidence="1">Multi-pass membrane protein</topology>
    </subcellularLocation>
</comment>
<feature type="transmembrane region" description="Helical" evidence="8">
    <location>
        <begin position="175"/>
        <end position="196"/>
    </location>
</feature>
<dbReference type="PANTHER" id="PTHR48020:SF12">
    <property type="entry name" value="PROTON MYO-INOSITOL COTRANSPORTER"/>
    <property type="match status" value="1"/>
</dbReference>
<dbReference type="PANTHER" id="PTHR48020">
    <property type="entry name" value="PROTON MYO-INOSITOL COTRANSPORTER"/>
    <property type="match status" value="1"/>
</dbReference>
<keyword evidence="6 8" id="KW-0472">Membrane</keyword>
<keyword evidence="11" id="KW-1185">Reference proteome</keyword>
<keyword evidence="4 8" id="KW-0812">Transmembrane</keyword>
<feature type="transmembrane region" description="Helical" evidence="8">
    <location>
        <begin position="88"/>
        <end position="107"/>
    </location>
</feature>
<evidence type="ECO:0000256" key="8">
    <source>
        <dbReference type="SAM" id="Phobius"/>
    </source>
</evidence>
<feature type="domain" description="Major facilitator superfamily (MFS) profile" evidence="9">
    <location>
        <begin position="23"/>
        <end position="442"/>
    </location>
</feature>
<feature type="transmembrane region" description="Helical" evidence="8">
    <location>
        <begin position="290"/>
        <end position="314"/>
    </location>
</feature>
<reference evidence="10 11" key="1">
    <citation type="submission" date="2018-11" db="EMBL/GenBank/DDBJ databases">
        <title>Saccharopolyspora rhizosphaerae sp. nov., an actinomycete isolated from rhizosphere soil in Thailand.</title>
        <authorList>
            <person name="Intra B."/>
            <person name="Euanorasetr J."/>
            <person name="Take A."/>
            <person name="Inahashi Y."/>
            <person name="Mori M."/>
            <person name="Panbangred W."/>
            <person name="Matsumoto A."/>
        </authorList>
    </citation>
    <scope>NUCLEOTIDE SEQUENCE [LARGE SCALE GENOMIC DNA]</scope>
    <source>
        <strain evidence="10 11">H219</strain>
    </source>
</reference>
<feature type="transmembrane region" description="Helical" evidence="8">
    <location>
        <begin position="349"/>
        <end position="376"/>
    </location>
</feature>
<evidence type="ECO:0000256" key="2">
    <source>
        <dbReference type="ARBA" id="ARBA00010992"/>
    </source>
</evidence>
<feature type="transmembrane region" description="Helical" evidence="8">
    <location>
        <begin position="388"/>
        <end position="411"/>
    </location>
</feature>
<dbReference type="Proteomes" id="UP000274515">
    <property type="component" value="Unassembled WGS sequence"/>
</dbReference>
<feature type="transmembrane region" description="Helical" evidence="8">
    <location>
        <begin position="20"/>
        <end position="49"/>
    </location>
</feature>
<feature type="transmembrane region" description="Helical" evidence="8">
    <location>
        <begin position="61"/>
        <end position="81"/>
    </location>
</feature>
<dbReference type="OrthoDB" id="4008739at2"/>
<dbReference type="InterPro" id="IPR005828">
    <property type="entry name" value="MFS_sugar_transport-like"/>
</dbReference>
<sequence length="459" mass="48141">MTTNAVPKAPAPPRARRGAVLGASTIAALGGLLFGYDTGVISAALLYIAPEFALSDGMQQFVVASLLLGAIAGSIGAGPVVDRIGRKVTLIALSAVFTAGALLSALAPDTTTLVVARVLLGLAIGGSSLVVPTYIAEIAPPTLRGRLVSMNQLMITIGIFASYLVGYAFAESGGWRWMVGLAVVPSVIMLVGLFALSESPRWLLARGRTEEARQALLRSHSPEDAEASLAEMSEAMREENKFSYRDLLSPKLRPAVLLGFAVAATNQLVGVNAVIYYAPTILKQAGLGDSAAILSSVGIGAANMIFTMIALLFIDKVGRRPLLLGGTSVVILVLFGLGALYLLPSVQGLGLLLTAGLMLYEAAFAASLGLAIWLINSEVFPTAVRGKAAGVGTVTHWALDFVISISVLTLINALTPTGLFWIYGLLGVLGLVYLWRNLPETKNRTLEDIERSLRKGNQA</sequence>
<feature type="transmembrane region" description="Helical" evidence="8">
    <location>
        <begin position="255"/>
        <end position="278"/>
    </location>
</feature>
<dbReference type="GO" id="GO:0022857">
    <property type="term" value="F:transmembrane transporter activity"/>
    <property type="evidence" value="ECO:0007669"/>
    <property type="project" value="InterPro"/>
</dbReference>
<dbReference type="NCBIfam" id="TIGR00879">
    <property type="entry name" value="SP"/>
    <property type="match status" value="1"/>
</dbReference>
<feature type="transmembrane region" description="Helical" evidence="8">
    <location>
        <begin position="321"/>
        <end position="343"/>
    </location>
</feature>
<comment type="caution">
    <text evidence="10">The sequence shown here is derived from an EMBL/GenBank/DDBJ whole genome shotgun (WGS) entry which is preliminary data.</text>
</comment>
<dbReference type="GO" id="GO:0005886">
    <property type="term" value="C:plasma membrane"/>
    <property type="evidence" value="ECO:0007669"/>
    <property type="project" value="UniProtKB-SubCell"/>
</dbReference>
<dbReference type="InterPro" id="IPR020846">
    <property type="entry name" value="MFS_dom"/>
</dbReference>
<evidence type="ECO:0000259" key="9">
    <source>
        <dbReference type="PROSITE" id="PS50850"/>
    </source>
</evidence>
<dbReference type="PRINTS" id="PR00171">
    <property type="entry name" value="SUGRTRNSPORT"/>
</dbReference>
<evidence type="ECO:0000256" key="6">
    <source>
        <dbReference type="ARBA" id="ARBA00023136"/>
    </source>
</evidence>
<dbReference type="InterPro" id="IPR005829">
    <property type="entry name" value="Sugar_transporter_CS"/>
</dbReference>
<dbReference type="FunFam" id="1.20.1250.20:FF:000134">
    <property type="entry name" value="MFS sugar transporter protein"/>
    <property type="match status" value="1"/>
</dbReference>
<dbReference type="PROSITE" id="PS00217">
    <property type="entry name" value="SUGAR_TRANSPORT_2"/>
    <property type="match status" value="1"/>
</dbReference>
<dbReference type="EMBL" id="RSAA01000007">
    <property type="protein sequence ID" value="RRO18271.1"/>
    <property type="molecule type" value="Genomic_DNA"/>
</dbReference>
<organism evidence="10 11">
    <name type="scientific">Saccharopolyspora rhizosphaerae</name>
    <dbReference type="NCBI Taxonomy" id="2492662"/>
    <lineage>
        <taxon>Bacteria</taxon>
        <taxon>Bacillati</taxon>
        <taxon>Actinomycetota</taxon>
        <taxon>Actinomycetes</taxon>
        <taxon>Pseudonocardiales</taxon>
        <taxon>Pseudonocardiaceae</taxon>
        <taxon>Saccharopolyspora</taxon>
    </lineage>
</organism>
<keyword evidence="3 7" id="KW-0813">Transport</keyword>
<evidence type="ECO:0000256" key="7">
    <source>
        <dbReference type="RuleBase" id="RU003346"/>
    </source>
</evidence>
<dbReference type="SUPFAM" id="SSF103473">
    <property type="entry name" value="MFS general substrate transporter"/>
    <property type="match status" value="1"/>
</dbReference>
<dbReference type="Pfam" id="PF00083">
    <property type="entry name" value="Sugar_tr"/>
    <property type="match status" value="1"/>
</dbReference>
<dbReference type="InterPro" id="IPR003663">
    <property type="entry name" value="Sugar/inositol_transpt"/>
</dbReference>
<evidence type="ECO:0000256" key="5">
    <source>
        <dbReference type="ARBA" id="ARBA00022989"/>
    </source>
</evidence>
<evidence type="ECO:0000256" key="3">
    <source>
        <dbReference type="ARBA" id="ARBA00022448"/>
    </source>
</evidence>
<comment type="similarity">
    <text evidence="2 7">Belongs to the major facilitator superfamily. Sugar transporter (TC 2.A.1.1) family.</text>
</comment>
<feature type="transmembrane region" description="Helical" evidence="8">
    <location>
        <begin position="417"/>
        <end position="435"/>
    </location>
</feature>
<evidence type="ECO:0000256" key="4">
    <source>
        <dbReference type="ARBA" id="ARBA00022692"/>
    </source>
</evidence>
<evidence type="ECO:0000256" key="1">
    <source>
        <dbReference type="ARBA" id="ARBA00004651"/>
    </source>
</evidence>
<name>A0A3R8Q4A0_9PSEU</name>
<accession>A0A3R8Q4A0</accession>
<dbReference type="Gene3D" id="1.20.1250.20">
    <property type="entry name" value="MFS general substrate transporter like domains"/>
    <property type="match status" value="1"/>
</dbReference>
<dbReference type="PROSITE" id="PS50850">
    <property type="entry name" value="MFS"/>
    <property type="match status" value="1"/>
</dbReference>
<evidence type="ECO:0000313" key="10">
    <source>
        <dbReference type="EMBL" id="RRO18271.1"/>
    </source>
</evidence>
<dbReference type="AlphaFoldDB" id="A0A3R8Q4A0"/>
<evidence type="ECO:0000313" key="11">
    <source>
        <dbReference type="Proteomes" id="UP000274515"/>
    </source>
</evidence>
<keyword evidence="5 8" id="KW-1133">Transmembrane helix</keyword>
<dbReference type="RefSeq" id="WP_125089621.1">
    <property type="nucleotide sequence ID" value="NZ_RSAA01000007.1"/>
</dbReference>
<dbReference type="InterPro" id="IPR036259">
    <property type="entry name" value="MFS_trans_sf"/>
</dbReference>
<proteinExistence type="inferred from homology"/>
<dbReference type="PROSITE" id="PS00216">
    <property type="entry name" value="SUGAR_TRANSPORT_1"/>
    <property type="match status" value="2"/>
</dbReference>
<feature type="transmembrane region" description="Helical" evidence="8">
    <location>
        <begin position="147"/>
        <end position="169"/>
    </location>
</feature>
<protein>
    <submittedName>
        <fullName evidence="10">Sugar porter family MFS transporter</fullName>
    </submittedName>
</protein>
<dbReference type="InterPro" id="IPR050814">
    <property type="entry name" value="Myo-inositol_Transporter"/>
</dbReference>
<gene>
    <name evidence="10" type="ORF">EIL87_08550</name>
</gene>
<feature type="transmembrane region" description="Helical" evidence="8">
    <location>
        <begin position="113"/>
        <end position="135"/>
    </location>
</feature>